<evidence type="ECO:0000313" key="4">
    <source>
        <dbReference type="EMBL" id="HFK19690.1"/>
    </source>
</evidence>
<keyword evidence="1 4" id="KW-0808">Transferase</keyword>
<name>A0A7C3IW74_9CREN</name>
<dbReference type="SUPFAM" id="SSF55729">
    <property type="entry name" value="Acyl-CoA N-acyltransferases (Nat)"/>
    <property type="match status" value="1"/>
</dbReference>
<evidence type="ECO:0000259" key="3">
    <source>
        <dbReference type="PROSITE" id="PS51186"/>
    </source>
</evidence>
<dbReference type="CDD" id="cd04301">
    <property type="entry name" value="NAT_SF"/>
    <property type="match status" value="1"/>
</dbReference>
<keyword evidence="2" id="KW-0012">Acyltransferase</keyword>
<dbReference type="InterPro" id="IPR050832">
    <property type="entry name" value="Bact_Acetyltransf"/>
</dbReference>
<evidence type="ECO:0000256" key="1">
    <source>
        <dbReference type="ARBA" id="ARBA00022679"/>
    </source>
</evidence>
<dbReference type="Gene3D" id="3.40.630.30">
    <property type="match status" value="1"/>
</dbReference>
<proteinExistence type="predicted"/>
<organism evidence="4">
    <name type="scientific">Candidatus Methanomethylicus mesodigestus</name>
    <dbReference type="NCBI Taxonomy" id="1867258"/>
    <lineage>
        <taxon>Archaea</taxon>
        <taxon>Thermoproteota</taxon>
        <taxon>Methanosuratincolia</taxon>
        <taxon>Candidatus Methanomethylicales</taxon>
        <taxon>Candidatus Methanomethylicaceae</taxon>
        <taxon>Candidatus Methanomethylicus</taxon>
    </lineage>
</organism>
<dbReference type="InterPro" id="IPR016181">
    <property type="entry name" value="Acyl_CoA_acyltransferase"/>
</dbReference>
<feature type="domain" description="N-acetyltransferase" evidence="3">
    <location>
        <begin position="1"/>
        <end position="160"/>
    </location>
</feature>
<gene>
    <name evidence="4" type="ORF">ENS19_00205</name>
</gene>
<comment type="caution">
    <text evidence="4">The sequence shown here is derived from an EMBL/GenBank/DDBJ whole genome shotgun (WGS) entry which is preliminary data.</text>
</comment>
<dbReference type="InterPro" id="IPR000182">
    <property type="entry name" value="GNAT_dom"/>
</dbReference>
<reference evidence="4" key="1">
    <citation type="journal article" date="2020" name="mSystems">
        <title>Genome- and Community-Level Interaction Insights into Carbon Utilization and Element Cycling Functions of Hydrothermarchaeota in Hydrothermal Sediment.</title>
        <authorList>
            <person name="Zhou Z."/>
            <person name="Liu Y."/>
            <person name="Xu W."/>
            <person name="Pan J."/>
            <person name="Luo Z.H."/>
            <person name="Li M."/>
        </authorList>
    </citation>
    <scope>NUCLEOTIDE SEQUENCE [LARGE SCALE GENOMIC DNA]</scope>
    <source>
        <strain evidence="4">SpSt-468</strain>
    </source>
</reference>
<dbReference type="AlphaFoldDB" id="A0A7C3IW74"/>
<dbReference type="Pfam" id="PF00583">
    <property type="entry name" value="Acetyltransf_1"/>
    <property type="match status" value="1"/>
</dbReference>
<dbReference type="PROSITE" id="PS51186">
    <property type="entry name" value="GNAT"/>
    <property type="match status" value="1"/>
</dbReference>
<dbReference type="GO" id="GO:0016747">
    <property type="term" value="F:acyltransferase activity, transferring groups other than amino-acyl groups"/>
    <property type="evidence" value="ECO:0007669"/>
    <property type="project" value="InterPro"/>
</dbReference>
<accession>A0A7C3IW74</accession>
<evidence type="ECO:0000256" key="2">
    <source>
        <dbReference type="ARBA" id="ARBA00023315"/>
    </source>
</evidence>
<sequence>MEVDECRDWRELAVFMKEAYSAAGPGALGFAGASDAIIEELSSEEAIRKILKRERVYLAKEGGKVVGFASWRVVTGDLTELSGVIVLEGYKGRGIGSALIERALSDAKRAGYAKMGVKTEEWNAPAIAFYKRWGFAPIRPVEEDAGKERIKCLYLERQLG</sequence>
<dbReference type="EMBL" id="DSTX01000001">
    <property type="protein sequence ID" value="HFK19690.1"/>
    <property type="molecule type" value="Genomic_DNA"/>
</dbReference>
<protein>
    <submittedName>
        <fullName evidence="4">GNAT family N-acetyltransferase</fullName>
    </submittedName>
</protein>
<dbReference type="PANTHER" id="PTHR43877">
    <property type="entry name" value="AMINOALKYLPHOSPHONATE N-ACETYLTRANSFERASE-RELATED-RELATED"/>
    <property type="match status" value="1"/>
</dbReference>